<evidence type="ECO:0000313" key="2">
    <source>
        <dbReference type="Proteomes" id="UP000529783"/>
    </source>
</evidence>
<reference evidence="1 2" key="1">
    <citation type="submission" date="2020-07" db="EMBL/GenBank/DDBJ databases">
        <title>Sequencing the genomes of 1000 actinobacteria strains.</title>
        <authorList>
            <person name="Klenk H.-P."/>
        </authorList>
    </citation>
    <scope>NUCLEOTIDE SEQUENCE [LARGE SCALE GENOMIC DNA]</scope>
    <source>
        <strain evidence="1 2">DSM 40398</strain>
    </source>
</reference>
<protein>
    <submittedName>
        <fullName evidence="1">Uncharacterized protein</fullName>
    </submittedName>
</protein>
<keyword evidence="2" id="KW-1185">Reference proteome</keyword>
<dbReference type="Proteomes" id="UP000529783">
    <property type="component" value="Unassembled WGS sequence"/>
</dbReference>
<gene>
    <name evidence="1" type="ORF">BJY14_007855</name>
</gene>
<accession>A0A7Y9EQ56</accession>
<name>A0A7Y9EQ56_9ACTN</name>
<dbReference type="EMBL" id="JACCBA010000001">
    <property type="protein sequence ID" value="NYD51872.1"/>
    <property type="molecule type" value="Genomic_DNA"/>
</dbReference>
<organism evidence="1 2">
    <name type="scientific">Actinomadura luteofluorescens</name>
    <dbReference type="NCBI Taxonomy" id="46163"/>
    <lineage>
        <taxon>Bacteria</taxon>
        <taxon>Bacillati</taxon>
        <taxon>Actinomycetota</taxon>
        <taxon>Actinomycetes</taxon>
        <taxon>Streptosporangiales</taxon>
        <taxon>Thermomonosporaceae</taxon>
        <taxon>Actinomadura</taxon>
    </lineage>
</organism>
<comment type="caution">
    <text evidence="1">The sequence shown here is derived from an EMBL/GenBank/DDBJ whole genome shotgun (WGS) entry which is preliminary data.</text>
</comment>
<proteinExistence type="predicted"/>
<sequence length="40" mass="4197">MNGTVDFSNAEFTDNSVVSFVGATGRRPHGLPDGFAPQLS</sequence>
<evidence type="ECO:0000313" key="1">
    <source>
        <dbReference type="EMBL" id="NYD51872.1"/>
    </source>
</evidence>
<dbReference type="AlphaFoldDB" id="A0A7Y9EQ56"/>